<dbReference type="Proteomes" id="UP000885695">
    <property type="component" value="Unassembled WGS sequence"/>
</dbReference>
<sequence>MENFFKESKNPFHSGKIPSQRFRSNEAYLYFVSLAYKIFSIVQKTICQRIWQGCSFKTLSDRAISHAVRIEEKEEKLYT</sequence>
<protein>
    <recommendedName>
        <fullName evidence="1">Transposase DDE domain-containing protein</fullName>
    </recommendedName>
</protein>
<feature type="non-terminal residue" evidence="2">
    <location>
        <position position="79"/>
    </location>
</feature>
<feature type="domain" description="Transposase DDE" evidence="1">
    <location>
        <begin position="1"/>
        <end position="77"/>
    </location>
</feature>
<evidence type="ECO:0000259" key="1">
    <source>
        <dbReference type="Pfam" id="PF13701"/>
    </source>
</evidence>
<dbReference type="AlphaFoldDB" id="A0A7C1T204"/>
<reference evidence="2" key="1">
    <citation type="journal article" date="2020" name="mSystems">
        <title>Genome- and Community-Level Interaction Insights into Carbon Utilization and Element Cycling Functions of Hydrothermarchaeota in Hydrothermal Sediment.</title>
        <authorList>
            <person name="Zhou Z."/>
            <person name="Liu Y."/>
            <person name="Xu W."/>
            <person name="Pan J."/>
            <person name="Luo Z.H."/>
            <person name="Li M."/>
        </authorList>
    </citation>
    <scope>NUCLEOTIDE SEQUENCE [LARGE SCALE GENOMIC DNA]</scope>
    <source>
        <strain evidence="2">HyVt-369</strain>
    </source>
</reference>
<accession>A0A7C1T204</accession>
<evidence type="ECO:0000313" key="2">
    <source>
        <dbReference type="EMBL" id="HEB13560.1"/>
    </source>
</evidence>
<dbReference type="Pfam" id="PF13701">
    <property type="entry name" value="DDE_Tnp_1_4"/>
    <property type="match status" value="1"/>
</dbReference>
<gene>
    <name evidence="2" type="ORF">ENI13_01115</name>
</gene>
<proteinExistence type="predicted"/>
<comment type="caution">
    <text evidence="2">The sequence shown here is derived from an EMBL/GenBank/DDBJ whole genome shotgun (WGS) entry which is preliminary data.</text>
</comment>
<dbReference type="EMBL" id="DRHL01000061">
    <property type="protein sequence ID" value="HEB13560.1"/>
    <property type="molecule type" value="Genomic_DNA"/>
</dbReference>
<organism evidence="2">
    <name type="scientific">candidate division CPR3 bacterium</name>
    <dbReference type="NCBI Taxonomy" id="2268181"/>
    <lineage>
        <taxon>Bacteria</taxon>
        <taxon>Bacteria division CPR3</taxon>
    </lineage>
</organism>
<dbReference type="InterPro" id="IPR025668">
    <property type="entry name" value="Tnp_DDE_dom"/>
</dbReference>
<name>A0A7C1T204_UNCC3</name>